<sequence>MGEEITGQLYKLVRHRSSSKPASSIAAHQTPILTMAPNPQCAALAAAKERKGLSYSQIAQQLGSSEQHVIDVCTGKSTPTQAEFDALARVLDIKSAPPHDSAHSTK</sequence>
<dbReference type="SMART" id="SM00530">
    <property type="entry name" value="HTH_XRE"/>
    <property type="match status" value="1"/>
</dbReference>
<dbReference type="PROSITE" id="PS50943">
    <property type="entry name" value="HTH_CROC1"/>
    <property type="match status" value="1"/>
</dbReference>
<accession>A0A8E2ATQ8</accession>
<dbReference type="InterPro" id="IPR010982">
    <property type="entry name" value="Lambda_DNA-bd_dom_sf"/>
</dbReference>
<evidence type="ECO:0000313" key="5">
    <source>
        <dbReference type="Proteomes" id="UP000250043"/>
    </source>
</evidence>
<dbReference type="CDD" id="cd00093">
    <property type="entry name" value="HTH_XRE"/>
    <property type="match status" value="1"/>
</dbReference>
<dbReference type="Proteomes" id="UP000250043">
    <property type="component" value="Unassembled WGS sequence"/>
</dbReference>
<evidence type="ECO:0000259" key="3">
    <source>
        <dbReference type="PROSITE" id="PS50943"/>
    </source>
</evidence>
<dbReference type="GO" id="GO:0003677">
    <property type="term" value="F:DNA binding"/>
    <property type="evidence" value="ECO:0007669"/>
    <property type="project" value="InterPro"/>
</dbReference>
<reference evidence="4 5" key="1">
    <citation type="submission" date="2016-07" db="EMBL/GenBank/DDBJ databases">
        <title>Draft genome of the white-rot fungus Obba rivulosa 3A-2.</title>
        <authorList>
            <consortium name="DOE Joint Genome Institute"/>
            <person name="Miettinen O."/>
            <person name="Riley R."/>
            <person name="Acob R."/>
            <person name="Barry K."/>
            <person name="Cullen D."/>
            <person name="De Vries R."/>
            <person name="Hainaut M."/>
            <person name="Hatakka A."/>
            <person name="Henrissat B."/>
            <person name="Hilden K."/>
            <person name="Kuo R."/>
            <person name="Labutti K."/>
            <person name="Lipzen A."/>
            <person name="Makela M.R."/>
            <person name="Sandor L."/>
            <person name="Spatafora J.W."/>
            <person name="Grigoriev I.V."/>
            <person name="Hibbett D.S."/>
        </authorList>
    </citation>
    <scope>NUCLEOTIDE SEQUENCE [LARGE SCALE GENOMIC DNA]</scope>
    <source>
        <strain evidence="4 5">3A-2</strain>
    </source>
</reference>
<dbReference type="SUPFAM" id="SSF47413">
    <property type="entry name" value="lambda repressor-like DNA-binding domains"/>
    <property type="match status" value="1"/>
</dbReference>
<keyword evidence="5" id="KW-1185">Reference proteome</keyword>
<dbReference type="Pfam" id="PF13560">
    <property type="entry name" value="HTH_31"/>
    <property type="match status" value="1"/>
</dbReference>
<comment type="similarity">
    <text evidence="1">Belongs to the MBF1 family.</text>
</comment>
<dbReference type="EMBL" id="KV722409">
    <property type="protein sequence ID" value="OCH90203.1"/>
    <property type="molecule type" value="Genomic_DNA"/>
</dbReference>
<evidence type="ECO:0000256" key="1">
    <source>
        <dbReference type="ARBA" id="ARBA00009802"/>
    </source>
</evidence>
<protein>
    <recommendedName>
        <fullName evidence="3">HTH cro/C1-type domain-containing protein</fullName>
    </recommendedName>
</protein>
<gene>
    <name evidence="4" type="ORF">OBBRIDRAFT_793519</name>
</gene>
<organism evidence="4 5">
    <name type="scientific">Obba rivulosa</name>
    <dbReference type="NCBI Taxonomy" id="1052685"/>
    <lineage>
        <taxon>Eukaryota</taxon>
        <taxon>Fungi</taxon>
        <taxon>Dikarya</taxon>
        <taxon>Basidiomycota</taxon>
        <taxon>Agaricomycotina</taxon>
        <taxon>Agaricomycetes</taxon>
        <taxon>Polyporales</taxon>
        <taxon>Gelatoporiaceae</taxon>
        <taxon>Obba</taxon>
    </lineage>
</organism>
<dbReference type="Gene3D" id="1.10.260.40">
    <property type="entry name" value="lambda repressor-like DNA-binding domains"/>
    <property type="match status" value="1"/>
</dbReference>
<dbReference type="OrthoDB" id="3226546at2759"/>
<evidence type="ECO:0000313" key="4">
    <source>
        <dbReference type="EMBL" id="OCH90203.1"/>
    </source>
</evidence>
<comment type="function">
    <text evidence="2">Transcriptional coactivator that stimulates GCN4-dependent transcriptional activity by bridging the DNA-binding region of GCN4 and TBP (SPT15), thereby recruiting TBP to GCN4-bound promoters. Involved in induction of the ribosome quality control (RQC) pathway; a pathway that degrades nascent peptide chains during problematic translation. Required to prevent stalled ribosomes from frameshifting.</text>
</comment>
<name>A0A8E2ATQ8_9APHY</name>
<dbReference type="InterPro" id="IPR001387">
    <property type="entry name" value="Cro/C1-type_HTH"/>
</dbReference>
<feature type="domain" description="HTH cro/C1-type" evidence="3">
    <location>
        <begin position="44"/>
        <end position="99"/>
    </location>
</feature>
<proteinExistence type="inferred from homology"/>
<dbReference type="AlphaFoldDB" id="A0A8E2ATQ8"/>
<evidence type="ECO:0000256" key="2">
    <source>
        <dbReference type="ARBA" id="ARBA00035107"/>
    </source>
</evidence>